<comment type="pathway">
    <text evidence="7">Amino-acid biosynthesis; L-arginine biosynthesis [regulation].</text>
</comment>
<dbReference type="GO" id="GO:0005737">
    <property type="term" value="C:cytoplasm"/>
    <property type="evidence" value="ECO:0007669"/>
    <property type="project" value="UniProtKB-SubCell"/>
</dbReference>
<evidence type="ECO:0000259" key="9">
    <source>
        <dbReference type="Pfam" id="PF02863"/>
    </source>
</evidence>
<evidence type="ECO:0000256" key="4">
    <source>
        <dbReference type="ARBA" id="ARBA00023015"/>
    </source>
</evidence>
<comment type="subcellular location">
    <subcellularLocation>
        <location evidence="1 7">Cytoplasm</location>
    </subcellularLocation>
</comment>
<evidence type="ECO:0000256" key="5">
    <source>
        <dbReference type="ARBA" id="ARBA00023125"/>
    </source>
</evidence>
<gene>
    <name evidence="10" type="primary">argR1</name>
    <name evidence="7" type="synonym">argR</name>
    <name evidence="10" type="ORF">KIMC2_09730</name>
</gene>
<evidence type="ECO:0000256" key="2">
    <source>
        <dbReference type="ARBA" id="ARBA00008316"/>
    </source>
</evidence>
<dbReference type="GO" id="GO:1900079">
    <property type="term" value="P:regulation of arginine biosynthetic process"/>
    <property type="evidence" value="ECO:0007669"/>
    <property type="project" value="UniProtKB-UniRule"/>
</dbReference>
<dbReference type="KEGG" id="xak:KIMC2_09730"/>
<dbReference type="GO" id="GO:0034618">
    <property type="term" value="F:arginine binding"/>
    <property type="evidence" value="ECO:0007669"/>
    <property type="project" value="InterPro"/>
</dbReference>
<keyword evidence="7" id="KW-0678">Repressor</keyword>
<keyword evidence="5 7" id="KW-0238">DNA-binding</keyword>
<dbReference type="Gene3D" id="3.30.1360.40">
    <property type="match status" value="1"/>
</dbReference>
<proteinExistence type="inferred from homology"/>
<dbReference type="InterPro" id="IPR001669">
    <property type="entry name" value="Arg_repress"/>
</dbReference>
<dbReference type="InterPro" id="IPR036388">
    <property type="entry name" value="WH-like_DNA-bd_sf"/>
</dbReference>
<dbReference type="InterPro" id="IPR020900">
    <property type="entry name" value="Arg_repress_DNA-bd"/>
</dbReference>
<sequence length="157" mass="17517">MKKEKRHAIISQIISENSIATQDQLLNILQEQGIKVTQATISRDIRDMHITKSPDFNGKLRFVVYHQDDRNPIQKLLDNAQIVGLSITQVQFINVIKTIKGSGNAFGATIDELKFPEVIGTIAGLDSVIVISKDEADAKKVYDVLSDYINAKELEPL</sequence>
<evidence type="ECO:0000256" key="3">
    <source>
        <dbReference type="ARBA" id="ARBA00022490"/>
    </source>
</evidence>
<dbReference type="PANTHER" id="PTHR34471">
    <property type="entry name" value="ARGININE REPRESSOR"/>
    <property type="match status" value="1"/>
</dbReference>
<name>A0AAU9D1R2_9LACO</name>
<dbReference type="HAMAP" id="MF_00173">
    <property type="entry name" value="Arg_repressor"/>
    <property type="match status" value="1"/>
</dbReference>
<evidence type="ECO:0000256" key="7">
    <source>
        <dbReference type="HAMAP-Rule" id="MF_00173"/>
    </source>
</evidence>
<dbReference type="InterPro" id="IPR036251">
    <property type="entry name" value="Arg_repress_C_sf"/>
</dbReference>
<comment type="similarity">
    <text evidence="2 7">Belongs to the ArgR family.</text>
</comment>
<dbReference type="PRINTS" id="PR01467">
    <property type="entry name" value="ARGREPRESSOR"/>
</dbReference>
<protein>
    <recommendedName>
        <fullName evidence="7">Arginine repressor</fullName>
    </recommendedName>
</protein>
<comment type="function">
    <text evidence="7">Regulates arginine biosynthesis genes.</text>
</comment>
<evidence type="ECO:0000256" key="6">
    <source>
        <dbReference type="ARBA" id="ARBA00023163"/>
    </source>
</evidence>
<dbReference type="AlphaFoldDB" id="A0AAU9D1R2"/>
<dbReference type="Proteomes" id="UP001321804">
    <property type="component" value="Chromosome"/>
</dbReference>
<evidence type="ECO:0000313" key="11">
    <source>
        <dbReference type="Proteomes" id="UP001321804"/>
    </source>
</evidence>
<evidence type="ECO:0000259" key="8">
    <source>
        <dbReference type="Pfam" id="PF01316"/>
    </source>
</evidence>
<dbReference type="GO" id="GO:0003677">
    <property type="term" value="F:DNA binding"/>
    <property type="evidence" value="ECO:0007669"/>
    <property type="project" value="UniProtKB-KW"/>
</dbReference>
<feature type="domain" description="Arginine repressor DNA-binding" evidence="8">
    <location>
        <begin position="1"/>
        <end position="68"/>
    </location>
</feature>
<dbReference type="Pfam" id="PF01316">
    <property type="entry name" value="Arg_repressor"/>
    <property type="match status" value="1"/>
</dbReference>
<keyword evidence="3 7" id="KW-0963">Cytoplasm</keyword>
<dbReference type="SUPFAM" id="SSF55252">
    <property type="entry name" value="C-terminal domain of arginine repressor"/>
    <property type="match status" value="1"/>
</dbReference>
<feature type="domain" description="Arginine repressor C-terminal" evidence="9">
    <location>
        <begin position="85"/>
        <end position="145"/>
    </location>
</feature>
<dbReference type="SUPFAM" id="SSF46785">
    <property type="entry name" value="Winged helix' DNA-binding domain"/>
    <property type="match status" value="1"/>
</dbReference>
<keyword evidence="7" id="KW-0028">Amino-acid biosynthesis</keyword>
<evidence type="ECO:0000256" key="1">
    <source>
        <dbReference type="ARBA" id="ARBA00004496"/>
    </source>
</evidence>
<reference evidence="10 11" key="1">
    <citation type="journal article" date="2023" name="Microbiol. Spectr.">
        <title>Symbiosis of Carpenter Bees with Uncharacterized Lactic Acid Bacteria Showing NAD Auxotrophy.</title>
        <authorList>
            <person name="Kawasaki S."/>
            <person name="Ozawa K."/>
            <person name="Mori T."/>
            <person name="Yamamoto A."/>
            <person name="Ito M."/>
            <person name="Ohkuma M."/>
            <person name="Sakamoto M."/>
            <person name="Matsutani M."/>
        </authorList>
    </citation>
    <scope>NUCLEOTIDE SEQUENCE [LARGE SCALE GENOMIC DNA]</scope>
    <source>
        <strain evidence="10 11">KimC2</strain>
    </source>
</reference>
<dbReference type="EMBL" id="AP026801">
    <property type="protein sequence ID" value="BDR56411.1"/>
    <property type="molecule type" value="Genomic_DNA"/>
</dbReference>
<dbReference type="RefSeq" id="WP_317698344.1">
    <property type="nucleotide sequence ID" value="NZ_AP026801.1"/>
</dbReference>
<keyword evidence="6 7" id="KW-0804">Transcription</keyword>
<keyword evidence="4 7" id="KW-0805">Transcription regulation</keyword>
<keyword evidence="7" id="KW-0055">Arginine biosynthesis</keyword>
<keyword evidence="11" id="KW-1185">Reference proteome</keyword>
<dbReference type="GO" id="GO:0051259">
    <property type="term" value="P:protein complex oligomerization"/>
    <property type="evidence" value="ECO:0007669"/>
    <property type="project" value="InterPro"/>
</dbReference>
<dbReference type="Gene3D" id="1.10.10.10">
    <property type="entry name" value="Winged helix-like DNA-binding domain superfamily/Winged helix DNA-binding domain"/>
    <property type="match status" value="1"/>
</dbReference>
<organism evidence="10 11">
    <name type="scientific">Xylocopilactobacillus apis</name>
    <dbReference type="NCBI Taxonomy" id="2932183"/>
    <lineage>
        <taxon>Bacteria</taxon>
        <taxon>Bacillati</taxon>
        <taxon>Bacillota</taxon>
        <taxon>Bacilli</taxon>
        <taxon>Lactobacillales</taxon>
        <taxon>Lactobacillaceae</taxon>
        <taxon>Xylocopilactobacillus</taxon>
    </lineage>
</organism>
<dbReference type="Pfam" id="PF02863">
    <property type="entry name" value="Arg_repressor_C"/>
    <property type="match status" value="1"/>
</dbReference>
<dbReference type="InterPro" id="IPR020899">
    <property type="entry name" value="Arg_repress_C"/>
</dbReference>
<accession>A0AAU9D1R2</accession>
<dbReference type="GO" id="GO:0003700">
    <property type="term" value="F:DNA-binding transcription factor activity"/>
    <property type="evidence" value="ECO:0007669"/>
    <property type="project" value="UniProtKB-UniRule"/>
</dbReference>
<evidence type="ECO:0000313" key="10">
    <source>
        <dbReference type="EMBL" id="BDR56411.1"/>
    </source>
</evidence>
<dbReference type="PANTHER" id="PTHR34471:SF1">
    <property type="entry name" value="ARGININE REPRESSOR"/>
    <property type="match status" value="1"/>
</dbReference>
<dbReference type="InterPro" id="IPR036390">
    <property type="entry name" value="WH_DNA-bd_sf"/>
</dbReference>
<dbReference type="GO" id="GO:0006526">
    <property type="term" value="P:L-arginine biosynthetic process"/>
    <property type="evidence" value="ECO:0007669"/>
    <property type="project" value="UniProtKB-KW"/>
</dbReference>